<evidence type="ECO:0000256" key="3">
    <source>
        <dbReference type="ARBA" id="ARBA00022722"/>
    </source>
</evidence>
<evidence type="ECO:0000313" key="9">
    <source>
        <dbReference type="Proteomes" id="UP000267341"/>
    </source>
</evidence>
<comment type="caution">
    <text evidence="8">The sequence shown here is derived from an EMBL/GenBank/DDBJ whole genome shotgun (WGS) entry which is preliminary data.</text>
</comment>
<reference evidence="8 9" key="1">
    <citation type="submission" date="2018-10" db="EMBL/GenBank/DDBJ databases">
        <title>Genomic Encyclopedia of Type Strains, Phase IV (KMG-IV): sequencing the most valuable type-strain genomes for metagenomic binning, comparative biology and taxonomic classification.</title>
        <authorList>
            <person name="Goeker M."/>
        </authorList>
    </citation>
    <scope>NUCLEOTIDE SEQUENCE [LARGE SCALE GENOMIC DNA]</scope>
    <source>
        <strain evidence="8 9">DSM 5079</strain>
    </source>
</reference>
<evidence type="ECO:0000256" key="7">
    <source>
        <dbReference type="ARBA" id="ARBA00023016"/>
    </source>
</evidence>
<dbReference type="Pfam" id="PF07927">
    <property type="entry name" value="HicA_toxin"/>
    <property type="match status" value="1"/>
</dbReference>
<keyword evidence="3" id="KW-0540">Nuclease</keyword>
<gene>
    <name evidence="8" type="ORF">C7387_3864</name>
</gene>
<protein>
    <submittedName>
        <fullName evidence="8">RNA binding protein YcfA (HicA-like mRNA interferase family)</fullName>
    </submittedName>
</protein>
<dbReference type="Gene3D" id="3.30.920.30">
    <property type="entry name" value="Hypothetical protein"/>
    <property type="match status" value="1"/>
</dbReference>
<dbReference type="EMBL" id="RBIZ01000006">
    <property type="protein sequence ID" value="RKR53409.1"/>
    <property type="molecule type" value="Genomic_DNA"/>
</dbReference>
<keyword evidence="6" id="KW-0694">RNA-binding</keyword>
<accession>A0ABX9RTR7</accession>
<dbReference type="GeneID" id="66905837"/>
<dbReference type="SUPFAM" id="SSF54786">
    <property type="entry name" value="YcfA/nrd intein domain"/>
    <property type="match status" value="1"/>
</dbReference>
<organism evidence="8 9">
    <name type="scientific">Yokenella regensburgei</name>
    <dbReference type="NCBI Taxonomy" id="158877"/>
    <lineage>
        <taxon>Bacteria</taxon>
        <taxon>Pseudomonadati</taxon>
        <taxon>Pseudomonadota</taxon>
        <taxon>Gammaproteobacteria</taxon>
        <taxon>Enterobacterales</taxon>
        <taxon>Enterobacteriaceae</taxon>
        <taxon>Yokenella</taxon>
    </lineage>
</organism>
<evidence type="ECO:0000256" key="5">
    <source>
        <dbReference type="ARBA" id="ARBA00022801"/>
    </source>
</evidence>
<dbReference type="RefSeq" id="WP_120817284.1">
    <property type="nucleotide sequence ID" value="NZ_RBIZ01000006.1"/>
</dbReference>
<name>A0ABX9RTR7_9ENTR</name>
<dbReference type="Proteomes" id="UP000267341">
    <property type="component" value="Unassembled WGS sequence"/>
</dbReference>
<sequence length="65" mass="7308">MTSADVITILKKQGWIQKRVKGSHHQFCHPNLPGLVTVPHPRKDIKPGTLAQIWRQAGIKPSCEE</sequence>
<keyword evidence="4" id="KW-0255">Endonuclease</keyword>
<evidence type="ECO:0000256" key="4">
    <source>
        <dbReference type="ARBA" id="ARBA00022759"/>
    </source>
</evidence>
<dbReference type="PANTHER" id="PTHR34873:SF3">
    <property type="entry name" value="ADDICTION MODULE TOXIN, HICA FAMILY"/>
    <property type="match status" value="1"/>
</dbReference>
<keyword evidence="5" id="KW-0378">Hydrolase</keyword>
<dbReference type="InterPro" id="IPR038570">
    <property type="entry name" value="HicA_sf"/>
</dbReference>
<proteinExistence type="inferred from homology"/>
<keyword evidence="2" id="KW-1277">Toxin-antitoxin system</keyword>
<dbReference type="PANTHER" id="PTHR34873">
    <property type="entry name" value="SSR1766 PROTEIN"/>
    <property type="match status" value="1"/>
</dbReference>
<comment type="similarity">
    <text evidence="1">Belongs to the HicA mRNA interferase family.</text>
</comment>
<evidence type="ECO:0000256" key="2">
    <source>
        <dbReference type="ARBA" id="ARBA00022649"/>
    </source>
</evidence>
<evidence type="ECO:0000256" key="6">
    <source>
        <dbReference type="ARBA" id="ARBA00022884"/>
    </source>
</evidence>
<keyword evidence="9" id="KW-1185">Reference proteome</keyword>
<evidence type="ECO:0000313" key="8">
    <source>
        <dbReference type="EMBL" id="RKR53409.1"/>
    </source>
</evidence>
<keyword evidence="7" id="KW-0346">Stress response</keyword>
<evidence type="ECO:0000256" key="1">
    <source>
        <dbReference type="ARBA" id="ARBA00006620"/>
    </source>
</evidence>
<dbReference type="InterPro" id="IPR012933">
    <property type="entry name" value="HicA_mRNA_interferase"/>
</dbReference>